<organism evidence="2 3">
    <name type="scientific">Eimeria acervulina</name>
    <name type="common">Coccidian parasite</name>
    <dbReference type="NCBI Taxonomy" id="5801"/>
    <lineage>
        <taxon>Eukaryota</taxon>
        <taxon>Sar</taxon>
        <taxon>Alveolata</taxon>
        <taxon>Apicomplexa</taxon>
        <taxon>Conoidasida</taxon>
        <taxon>Coccidia</taxon>
        <taxon>Eucoccidiorida</taxon>
        <taxon>Eimeriorina</taxon>
        <taxon>Eimeriidae</taxon>
        <taxon>Eimeria</taxon>
    </lineage>
</organism>
<dbReference type="RefSeq" id="XP_013248453.1">
    <property type="nucleotide sequence ID" value="XM_013392999.1"/>
</dbReference>
<dbReference type="EMBL" id="HG671957">
    <property type="protein sequence ID" value="CDI81999.1"/>
    <property type="molecule type" value="Genomic_DNA"/>
</dbReference>
<dbReference type="AlphaFoldDB" id="U6GTU8"/>
<evidence type="ECO:0000256" key="1">
    <source>
        <dbReference type="SAM" id="MobiDB-lite"/>
    </source>
</evidence>
<dbReference type="GeneID" id="25274494"/>
<reference evidence="2" key="1">
    <citation type="submission" date="2013-10" db="EMBL/GenBank/DDBJ databases">
        <title>Genomic analysis of the causative agents of coccidiosis in chickens.</title>
        <authorList>
            <person name="Reid A.J."/>
            <person name="Blake D."/>
            <person name="Billington K."/>
            <person name="Browne H."/>
            <person name="Dunn M."/>
            <person name="Hung S."/>
            <person name="Kawahara F."/>
            <person name="Miranda-Saavedra D."/>
            <person name="Mourier T."/>
            <person name="Nagra H."/>
            <person name="Otto T.D."/>
            <person name="Rawlings N."/>
            <person name="Sanchez A."/>
            <person name="Sanders M."/>
            <person name="Subramaniam C."/>
            <person name="Tay Y."/>
            <person name="Dear P."/>
            <person name="Doerig C."/>
            <person name="Gruber A."/>
            <person name="Parkinson J."/>
            <person name="Shirley M."/>
            <person name="Wan K.L."/>
            <person name="Berriman M."/>
            <person name="Tomley F."/>
            <person name="Pain A."/>
        </authorList>
    </citation>
    <scope>NUCLEOTIDE SEQUENCE [LARGE SCALE GENOMIC DNA]</scope>
    <source>
        <strain evidence="2">Houghton</strain>
    </source>
</reference>
<name>U6GTU8_EIMAC</name>
<protein>
    <submittedName>
        <fullName evidence="2">Uncharacterized protein</fullName>
    </submittedName>
</protein>
<dbReference type="Proteomes" id="UP000018050">
    <property type="component" value="Unassembled WGS sequence"/>
</dbReference>
<dbReference type="OrthoDB" id="347667at2759"/>
<feature type="region of interest" description="Disordered" evidence="1">
    <location>
        <begin position="88"/>
        <end position="129"/>
    </location>
</feature>
<sequence length="129" mass="13686">MLLHEGRLAGLGLTPLDDETQADAQRIDLGMLLTLTPENYAPLALASLPQPLPNTQDLTLSLYGVGFSFQNYGHGSPLFKMHRELARLGSTSSEDSVSESETDHSSSNNSSNSGSTSSSNTVETTQTTG</sequence>
<gene>
    <name evidence="2" type="ORF">EAH_00064240</name>
</gene>
<evidence type="ECO:0000313" key="2">
    <source>
        <dbReference type="EMBL" id="CDI81999.1"/>
    </source>
</evidence>
<dbReference type="VEuPathDB" id="ToxoDB:EAH_00064240"/>
<proteinExistence type="predicted"/>
<reference evidence="2" key="2">
    <citation type="submission" date="2013-10" db="EMBL/GenBank/DDBJ databases">
        <authorList>
            <person name="Aslett M."/>
        </authorList>
    </citation>
    <scope>NUCLEOTIDE SEQUENCE [LARGE SCALE GENOMIC DNA]</scope>
    <source>
        <strain evidence="2">Houghton</strain>
    </source>
</reference>
<evidence type="ECO:0000313" key="3">
    <source>
        <dbReference type="Proteomes" id="UP000018050"/>
    </source>
</evidence>
<accession>U6GTU8</accession>
<feature type="compositionally biased region" description="Low complexity" evidence="1">
    <location>
        <begin position="105"/>
        <end position="129"/>
    </location>
</feature>
<keyword evidence="3" id="KW-1185">Reference proteome</keyword>